<dbReference type="EMBL" id="LUEZ02000132">
    <property type="protein sequence ID" value="RDB16126.1"/>
    <property type="molecule type" value="Genomic_DNA"/>
</dbReference>
<dbReference type="Proteomes" id="UP000076154">
    <property type="component" value="Unassembled WGS sequence"/>
</dbReference>
<proteinExistence type="predicted"/>
<name>A0A369JB90_HYPMA</name>
<evidence type="ECO:0000313" key="3">
    <source>
        <dbReference type="Proteomes" id="UP000076154"/>
    </source>
</evidence>
<evidence type="ECO:0000313" key="2">
    <source>
        <dbReference type="EMBL" id="RDB16126.1"/>
    </source>
</evidence>
<evidence type="ECO:0000259" key="1">
    <source>
        <dbReference type="Pfam" id="PF08514"/>
    </source>
</evidence>
<reference evidence="2" key="1">
    <citation type="submission" date="2018-04" db="EMBL/GenBank/DDBJ databases">
        <title>Whole genome sequencing of Hypsizygus marmoreus.</title>
        <authorList>
            <person name="Choi I.-G."/>
            <person name="Min B."/>
            <person name="Kim J.-G."/>
            <person name="Kim S."/>
            <person name="Oh Y.-L."/>
            <person name="Kong W.-S."/>
            <person name="Park H."/>
            <person name="Jeong J."/>
            <person name="Song E.-S."/>
        </authorList>
    </citation>
    <scope>NUCLEOTIDE SEQUENCE [LARGE SCALE GENOMIC DNA]</scope>
    <source>
        <strain evidence="2">51987-8</strain>
    </source>
</reference>
<protein>
    <recommendedName>
        <fullName evidence="1">STAG domain-containing protein</fullName>
    </recommendedName>
</protein>
<comment type="caution">
    <text evidence="2">The sequence shown here is derived from an EMBL/GenBank/DDBJ whole genome shotgun (WGS) entry which is preliminary data.</text>
</comment>
<dbReference type="STRING" id="39966.A0A369JB90"/>
<sequence>MRPLLIEVFPPFRCLLQDPSHKSSFPPSPQSPPISIIQSILMFDPTASGATTIRHLVDAHPTPQGLIHRLTSVFLATLHEFETPRLPKSFFEPSPMLTHMHSRIYTPSLLLYSLPRKISWRDLEQTPGAALAELINLILRACGCNDRVDSDEDNSPVYPLKSKSPAFKKFRLSLSEFIEHLIASSADLGALYTSDLMEML</sequence>
<feature type="domain" description="STAG" evidence="1">
    <location>
        <begin position="158"/>
        <end position="199"/>
    </location>
</feature>
<organism evidence="2 3">
    <name type="scientific">Hypsizygus marmoreus</name>
    <name type="common">White beech mushroom</name>
    <name type="synonym">Agaricus marmoreus</name>
    <dbReference type="NCBI Taxonomy" id="39966"/>
    <lineage>
        <taxon>Eukaryota</taxon>
        <taxon>Fungi</taxon>
        <taxon>Dikarya</taxon>
        <taxon>Basidiomycota</taxon>
        <taxon>Agaricomycotina</taxon>
        <taxon>Agaricomycetes</taxon>
        <taxon>Agaricomycetidae</taxon>
        <taxon>Agaricales</taxon>
        <taxon>Tricholomatineae</taxon>
        <taxon>Lyophyllaceae</taxon>
        <taxon>Hypsizygus</taxon>
    </lineage>
</organism>
<keyword evidence="3" id="KW-1185">Reference proteome</keyword>
<gene>
    <name evidence="2" type="ORF">Hypma_003373</name>
</gene>
<dbReference type="InParanoid" id="A0A369JB90"/>
<dbReference type="InterPro" id="IPR013721">
    <property type="entry name" value="STAG"/>
</dbReference>
<dbReference type="Pfam" id="PF08514">
    <property type="entry name" value="STAG"/>
    <property type="match status" value="1"/>
</dbReference>
<dbReference type="AlphaFoldDB" id="A0A369JB90"/>
<dbReference type="OrthoDB" id="498590at2759"/>
<accession>A0A369JB90</accession>